<name>A0A0F9GXW3_9ZZZZ</name>
<evidence type="ECO:0000313" key="1">
    <source>
        <dbReference type="EMBL" id="KKL67937.1"/>
    </source>
</evidence>
<dbReference type="Gene3D" id="3.40.50.300">
    <property type="entry name" value="P-loop containing nucleotide triphosphate hydrolases"/>
    <property type="match status" value="1"/>
</dbReference>
<dbReference type="InterPro" id="IPR027417">
    <property type="entry name" value="P-loop_NTPase"/>
</dbReference>
<sequence length="546" mass="62497">MNQGNPNQKKQILLAVHNRLQEEFPYFTRHALVITDKEGGELKPFIFNSAQEILHYEIEEQKRTTGKVRIIILKGRQQGCSTYVAGRFYWIVTRNKGKFCFILSHEASTTEKLYGIVNRFQENIHPTMKPRTNVHNRRQMAFEDIGSEYALGTAGNEKVGRGGTLQLFHGSEVAFWEKTDGIETGVLQSIARLPNTEIILESTANGFGNMFHRKCMAALAGKGEYKLVFIQWFLQKEYRAITPTDFILEPDEAKLKVQFGLDNEQIYWRRLMIEELGSLWKFRQEYPMTVQDAFVTSGSSLIDPDYTLAARKSKIEDNDAPLILGVDPARTGDRCVIARRRGRQIKRVQFVEPQGDGKIRQTQVAAILANIIDNEDVAKCFIDVAHGYGVIDILHSLGYKGIVQGVHFNEKTAEPNRYQNKRAEIHLSLRDWIHSEAVSIPDSENIQMDFSVIPDYEENMSGLIKIVDKKKIVKLYGRSPDITDACMLTFAYPVRRMSVRIRKAIANKQQLKRVGKNQSPLSTMNRVRNRNRGRQEGTVYKVSYNN</sequence>
<gene>
    <name evidence="1" type="ORF">LCGC14_2129990</name>
</gene>
<organism evidence="1">
    <name type="scientific">marine sediment metagenome</name>
    <dbReference type="NCBI Taxonomy" id="412755"/>
    <lineage>
        <taxon>unclassified sequences</taxon>
        <taxon>metagenomes</taxon>
        <taxon>ecological metagenomes</taxon>
    </lineage>
</organism>
<dbReference type="EMBL" id="LAZR01026693">
    <property type="protein sequence ID" value="KKL67937.1"/>
    <property type="molecule type" value="Genomic_DNA"/>
</dbReference>
<evidence type="ECO:0008006" key="2">
    <source>
        <dbReference type="Google" id="ProtNLM"/>
    </source>
</evidence>
<proteinExistence type="predicted"/>
<dbReference type="Gene3D" id="3.30.420.240">
    <property type="match status" value="1"/>
</dbReference>
<reference evidence="1" key="1">
    <citation type="journal article" date="2015" name="Nature">
        <title>Complex archaea that bridge the gap between prokaryotes and eukaryotes.</title>
        <authorList>
            <person name="Spang A."/>
            <person name="Saw J.H."/>
            <person name="Jorgensen S.L."/>
            <person name="Zaremba-Niedzwiedzka K."/>
            <person name="Martijn J."/>
            <person name="Lind A.E."/>
            <person name="van Eijk R."/>
            <person name="Schleper C."/>
            <person name="Guy L."/>
            <person name="Ettema T.J."/>
        </authorList>
    </citation>
    <scope>NUCLEOTIDE SEQUENCE</scope>
</reference>
<comment type="caution">
    <text evidence="1">The sequence shown here is derived from an EMBL/GenBank/DDBJ whole genome shotgun (WGS) entry which is preliminary data.</text>
</comment>
<accession>A0A0F9GXW3</accession>
<dbReference type="AlphaFoldDB" id="A0A0F9GXW3"/>
<protein>
    <recommendedName>
        <fullName evidence="2">Terminase large subunit gp17-like C-terminal domain-containing protein</fullName>
    </recommendedName>
</protein>